<name>A0A0B6ZU59_9EUPU</name>
<gene>
    <name evidence="1" type="primary">ORF77768</name>
</gene>
<reference evidence="1" key="1">
    <citation type="submission" date="2014-12" db="EMBL/GenBank/DDBJ databases">
        <title>Insight into the proteome of Arion vulgaris.</title>
        <authorList>
            <person name="Aradska J."/>
            <person name="Bulat T."/>
            <person name="Smidak R."/>
            <person name="Sarate P."/>
            <person name="Gangsoo J."/>
            <person name="Sialana F."/>
            <person name="Bilban M."/>
            <person name="Lubec G."/>
        </authorList>
    </citation>
    <scope>NUCLEOTIDE SEQUENCE</scope>
    <source>
        <tissue evidence="1">Skin</tissue>
    </source>
</reference>
<dbReference type="AlphaFoldDB" id="A0A0B6ZU59"/>
<accession>A0A0B6ZU59</accession>
<sequence length="65" mass="7632">MYKILQMYFQLETILITSGDKNFGNVSSKRGQIIPQIFRFSHFPAAPTYWDMQTTLRINIVNEMS</sequence>
<proteinExistence type="predicted"/>
<protein>
    <submittedName>
        <fullName evidence="1">Uncharacterized protein</fullName>
    </submittedName>
</protein>
<evidence type="ECO:0000313" key="1">
    <source>
        <dbReference type="EMBL" id="CEK71300.1"/>
    </source>
</evidence>
<organism evidence="1">
    <name type="scientific">Arion vulgaris</name>
    <dbReference type="NCBI Taxonomy" id="1028688"/>
    <lineage>
        <taxon>Eukaryota</taxon>
        <taxon>Metazoa</taxon>
        <taxon>Spiralia</taxon>
        <taxon>Lophotrochozoa</taxon>
        <taxon>Mollusca</taxon>
        <taxon>Gastropoda</taxon>
        <taxon>Heterobranchia</taxon>
        <taxon>Euthyneura</taxon>
        <taxon>Panpulmonata</taxon>
        <taxon>Eupulmonata</taxon>
        <taxon>Stylommatophora</taxon>
        <taxon>Helicina</taxon>
        <taxon>Arionoidea</taxon>
        <taxon>Arionidae</taxon>
        <taxon>Arion</taxon>
    </lineage>
</organism>
<dbReference type="EMBL" id="HACG01024435">
    <property type="protein sequence ID" value="CEK71300.1"/>
    <property type="molecule type" value="Transcribed_RNA"/>
</dbReference>